<evidence type="ECO:0000256" key="1">
    <source>
        <dbReference type="SAM" id="MobiDB-lite"/>
    </source>
</evidence>
<feature type="region of interest" description="Disordered" evidence="1">
    <location>
        <begin position="39"/>
        <end position="74"/>
    </location>
</feature>
<dbReference type="AlphaFoldDB" id="A0ABD4DVD2"/>
<dbReference type="Proteomes" id="UP000057910">
    <property type="component" value="Unassembled WGS sequence"/>
</dbReference>
<name>A0ABD4DVD2_9BURK</name>
<protein>
    <submittedName>
        <fullName evidence="2">Uncharacterized protein</fullName>
    </submittedName>
</protein>
<evidence type="ECO:0000313" key="2">
    <source>
        <dbReference type="EMBL" id="KVN76638.1"/>
    </source>
</evidence>
<accession>A0ABD4DVD2</accession>
<sequence>MRTVSFDNCSQWHSQSFSQASVGPNLGQLMVARLTASLRNQTGRSRGPIPGDEPLDLSSTDIESLRGSPRHQSSFDDRFDNFESIQLAHAHRDRVGVIGHERLLVDHQEPLRMNQTATNYDISTFPKCDITTLLLLTCR</sequence>
<dbReference type="EMBL" id="LPAD01000100">
    <property type="protein sequence ID" value="KVN76638.1"/>
    <property type="molecule type" value="Genomic_DNA"/>
</dbReference>
<gene>
    <name evidence="2" type="ORF">WJ68_24525</name>
</gene>
<reference evidence="2 3" key="1">
    <citation type="submission" date="2015-11" db="EMBL/GenBank/DDBJ databases">
        <title>Expanding the genomic diversity of Burkholderia species for the development of highly accurate diagnostics.</title>
        <authorList>
            <person name="Sahl J."/>
            <person name="Keim P."/>
            <person name="Wagner D."/>
        </authorList>
    </citation>
    <scope>NUCLEOTIDE SEQUENCE [LARGE SCALE GENOMIC DNA]</scope>
    <source>
        <strain evidence="2 3">MSMB1585WGS</strain>
    </source>
</reference>
<evidence type="ECO:0000313" key="3">
    <source>
        <dbReference type="Proteomes" id="UP000057910"/>
    </source>
</evidence>
<comment type="caution">
    <text evidence="2">The sequence shown here is derived from an EMBL/GenBank/DDBJ whole genome shotgun (WGS) entry which is preliminary data.</text>
</comment>
<proteinExistence type="predicted"/>
<organism evidence="2 3">
    <name type="scientific">Burkholderia ubonensis</name>
    <dbReference type="NCBI Taxonomy" id="101571"/>
    <lineage>
        <taxon>Bacteria</taxon>
        <taxon>Pseudomonadati</taxon>
        <taxon>Pseudomonadota</taxon>
        <taxon>Betaproteobacteria</taxon>
        <taxon>Burkholderiales</taxon>
        <taxon>Burkholderiaceae</taxon>
        <taxon>Burkholderia</taxon>
        <taxon>Burkholderia cepacia complex</taxon>
    </lineage>
</organism>